<proteinExistence type="predicted"/>
<reference evidence="2" key="1">
    <citation type="submission" date="2021-06" db="EMBL/GenBank/DDBJ databases">
        <authorList>
            <person name="Kallberg Y."/>
            <person name="Tangrot J."/>
            <person name="Rosling A."/>
        </authorList>
    </citation>
    <scope>NUCLEOTIDE SEQUENCE</scope>
    <source>
        <strain evidence="2">MA453B</strain>
    </source>
</reference>
<feature type="compositionally biased region" description="Basic and acidic residues" evidence="1">
    <location>
        <begin position="23"/>
        <end position="44"/>
    </location>
</feature>
<name>A0A9N8ZK16_9GLOM</name>
<feature type="region of interest" description="Disordered" evidence="1">
    <location>
        <begin position="19"/>
        <end position="44"/>
    </location>
</feature>
<evidence type="ECO:0000313" key="2">
    <source>
        <dbReference type="EMBL" id="CAG8498417.1"/>
    </source>
</evidence>
<accession>A0A9N8ZK16</accession>
<evidence type="ECO:0000313" key="3">
    <source>
        <dbReference type="Proteomes" id="UP000789405"/>
    </source>
</evidence>
<gene>
    <name evidence="2" type="ORF">DERYTH_LOCUS2772</name>
</gene>
<dbReference type="EMBL" id="CAJVPY010000913">
    <property type="protein sequence ID" value="CAG8498417.1"/>
    <property type="molecule type" value="Genomic_DNA"/>
</dbReference>
<protein>
    <submittedName>
        <fullName evidence="2">15268_t:CDS:1</fullName>
    </submittedName>
</protein>
<dbReference type="Proteomes" id="UP000789405">
    <property type="component" value="Unassembled WGS sequence"/>
</dbReference>
<dbReference type="AlphaFoldDB" id="A0A9N8ZK16"/>
<sequence length="44" mass="4925">MSLYDSTSVTYDSPLMASQYSSKEVEKKEACPKHSGERPPDPTF</sequence>
<keyword evidence="3" id="KW-1185">Reference proteome</keyword>
<organism evidence="2 3">
    <name type="scientific">Dentiscutata erythropus</name>
    <dbReference type="NCBI Taxonomy" id="1348616"/>
    <lineage>
        <taxon>Eukaryota</taxon>
        <taxon>Fungi</taxon>
        <taxon>Fungi incertae sedis</taxon>
        <taxon>Mucoromycota</taxon>
        <taxon>Glomeromycotina</taxon>
        <taxon>Glomeromycetes</taxon>
        <taxon>Diversisporales</taxon>
        <taxon>Gigasporaceae</taxon>
        <taxon>Dentiscutata</taxon>
    </lineage>
</organism>
<evidence type="ECO:0000256" key="1">
    <source>
        <dbReference type="SAM" id="MobiDB-lite"/>
    </source>
</evidence>
<comment type="caution">
    <text evidence="2">The sequence shown here is derived from an EMBL/GenBank/DDBJ whole genome shotgun (WGS) entry which is preliminary data.</text>
</comment>